<dbReference type="InterPro" id="IPR014016">
    <property type="entry name" value="UvrD-like_ATP-bd"/>
</dbReference>
<dbReference type="GeneID" id="87107378"/>
<dbReference type="KEGG" id="mpg:Theba_1581"/>
<dbReference type="EMBL" id="CP003532">
    <property type="protein sequence ID" value="AFK07251.1"/>
    <property type="molecule type" value="Genomic_DNA"/>
</dbReference>
<dbReference type="PANTHER" id="PTHR11070:SF67">
    <property type="entry name" value="DNA 3'-5' HELICASE"/>
    <property type="match status" value="1"/>
</dbReference>
<dbReference type="GO" id="GO:0043138">
    <property type="term" value="F:3'-5' DNA helicase activity"/>
    <property type="evidence" value="ECO:0007669"/>
    <property type="project" value="UniProtKB-EC"/>
</dbReference>
<dbReference type="GO" id="GO:0004527">
    <property type="term" value="F:exonuclease activity"/>
    <property type="evidence" value="ECO:0007669"/>
    <property type="project" value="UniProtKB-KW"/>
</dbReference>
<dbReference type="InterPro" id="IPR011604">
    <property type="entry name" value="PDDEXK-like_dom_sf"/>
</dbReference>
<dbReference type="InterPro" id="IPR014017">
    <property type="entry name" value="DNA_helicase_UvrD-like_C"/>
</dbReference>
<dbReference type="InterPro" id="IPR011335">
    <property type="entry name" value="Restrct_endonuc-II-like"/>
</dbReference>
<feature type="domain" description="UvrD-like helicase C-terminal" evidence="16">
    <location>
        <begin position="317"/>
        <end position="611"/>
    </location>
</feature>
<accession>I2F5P8</accession>
<organism evidence="17 18">
    <name type="scientific">Mesotoga prima MesG1.Ag.4.2</name>
    <dbReference type="NCBI Taxonomy" id="660470"/>
    <lineage>
        <taxon>Bacteria</taxon>
        <taxon>Thermotogati</taxon>
        <taxon>Thermotogota</taxon>
        <taxon>Thermotogae</taxon>
        <taxon>Kosmotogales</taxon>
        <taxon>Kosmotogaceae</taxon>
        <taxon>Mesotoga</taxon>
    </lineage>
</organism>
<evidence type="ECO:0000256" key="4">
    <source>
        <dbReference type="ARBA" id="ARBA00022801"/>
    </source>
</evidence>
<evidence type="ECO:0000259" key="15">
    <source>
        <dbReference type="PROSITE" id="PS51198"/>
    </source>
</evidence>
<evidence type="ECO:0000256" key="5">
    <source>
        <dbReference type="ARBA" id="ARBA00022806"/>
    </source>
</evidence>
<dbReference type="Gene3D" id="3.90.320.10">
    <property type="match status" value="1"/>
</dbReference>
<keyword evidence="18" id="KW-1185">Reference proteome</keyword>
<name>I2F5P8_9BACT</name>
<dbReference type="Proteomes" id="UP000002881">
    <property type="component" value="Chromosome"/>
</dbReference>
<dbReference type="InterPro" id="IPR027417">
    <property type="entry name" value="P-loop_NTPase"/>
</dbReference>
<dbReference type="GO" id="GO:0005829">
    <property type="term" value="C:cytosol"/>
    <property type="evidence" value="ECO:0007669"/>
    <property type="project" value="TreeGrafter"/>
</dbReference>
<keyword evidence="9" id="KW-0234">DNA repair</keyword>
<evidence type="ECO:0000256" key="1">
    <source>
        <dbReference type="ARBA" id="ARBA00022722"/>
    </source>
</evidence>
<dbReference type="AlphaFoldDB" id="I2F5P8"/>
<evidence type="ECO:0000313" key="17">
    <source>
        <dbReference type="EMBL" id="AFK07251.1"/>
    </source>
</evidence>
<evidence type="ECO:0000259" key="16">
    <source>
        <dbReference type="PROSITE" id="PS51217"/>
    </source>
</evidence>
<dbReference type="InterPro" id="IPR038726">
    <property type="entry name" value="PDDEXK_AddAB-type"/>
</dbReference>
<dbReference type="Pfam" id="PF12705">
    <property type="entry name" value="PDDEXK_1"/>
    <property type="match status" value="1"/>
</dbReference>
<dbReference type="PANTHER" id="PTHR11070">
    <property type="entry name" value="UVRD / RECB / PCRA DNA HELICASE FAMILY MEMBER"/>
    <property type="match status" value="1"/>
</dbReference>
<dbReference type="STRING" id="660470.Theba_1581"/>
<keyword evidence="6 17" id="KW-0269">Exonuclease</keyword>
<dbReference type="GO" id="GO:0000725">
    <property type="term" value="P:recombinational repair"/>
    <property type="evidence" value="ECO:0007669"/>
    <property type="project" value="TreeGrafter"/>
</dbReference>
<evidence type="ECO:0000256" key="11">
    <source>
        <dbReference type="ARBA" id="ARBA00034617"/>
    </source>
</evidence>
<dbReference type="PROSITE" id="PS51217">
    <property type="entry name" value="UVRD_HELICASE_CTER"/>
    <property type="match status" value="1"/>
</dbReference>
<dbReference type="SUPFAM" id="SSF52540">
    <property type="entry name" value="P-loop containing nucleoside triphosphate hydrolases"/>
    <property type="match status" value="1"/>
</dbReference>
<keyword evidence="10" id="KW-0413">Isomerase</keyword>
<dbReference type="GO" id="GO:0003677">
    <property type="term" value="F:DNA binding"/>
    <property type="evidence" value="ECO:0007669"/>
    <property type="project" value="UniProtKB-KW"/>
</dbReference>
<keyword evidence="2 14" id="KW-0547">Nucleotide-binding</keyword>
<dbReference type="EC" id="5.6.2.4" evidence="12"/>
<evidence type="ECO:0000256" key="7">
    <source>
        <dbReference type="ARBA" id="ARBA00022840"/>
    </source>
</evidence>
<evidence type="ECO:0000256" key="2">
    <source>
        <dbReference type="ARBA" id="ARBA00022741"/>
    </source>
</evidence>
<feature type="binding site" evidence="14">
    <location>
        <begin position="9"/>
        <end position="16"/>
    </location>
    <ligand>
        <name>ATP</name>
        <dbReference type="ChEBI" id="CHEBI:30616"/>
    </ligand>
</feature>
<dbReference type="RefSeq" id="WP_014731157.1">
    <property type="nucleotide sequence ID" value="NC_017934.1"/>
</dbReference>
<evidence type="ECO:0000313" key="18">
    <source>
        <dbReference type="Proteomes" id="UP000002881"/>
    </source>
</evidence>
<feature type="domain" description="UvrD-like helicase ATP-binding" evidence="15">
    <location>
        <begin position="1"/>
        <end position="316"/>
    </location>
</feature>
<keyword evidence="3" id="KW-0227">DNA damage</keyword>
<evidence type="ECO:0000256" key="9">
    <source>
        <dbReference type="ARBA" id="ARBA00023204"/>
    </source>
</evidence>
<evidence type="ECO:0000256" key="12">
    <source>
        <dbReference type="ARBA" id="ARBA00034808"/>
    </source>
</evidence>
<keyword evidence="5 14" id="KW-0347">Helicase</keyword>
<keyword evidence="1" id="KW-0540">Nuclease</keyword>
<comment type="catalytic activity">
    <reaction evidence="11">
        <text>Couples ATP hydrolysis with the unwinding of duplex DNA by translocating in the 3'-5' direction.</text>
        <dbReference type="EC" id="5.6.2.4"/>
    </reaction>
</comment>
<evidence type="ECO:0000256" key="10">
    <source>
        <dbReference type="ARBA" id="ARBA00023235"/>
    </source>
</evidence>
<keyword evidence="8" id="KW-0238">DNA-binding</keyword>
<keyword evidence="7 14" id="KW-0067">ATP-binding</keyword>
<dbReference type="Pfam" id="PF13361">
    <property type="entry name" value="UvrD_C"/>
    <property type="match status" value="1"/>
</dbReference>
<keyword evidence="4 14" id="KW-0378">Hydrolase</keyword>
<dbReference type="eggNOG" id="COG1074">
    <property type="taxonomic scope" value="Bacteria"/>
</dbReference>
<evidence type="ECO:0000256" key="6">
    <source>
        <dbReference type="ARBA" id="ARBA00022839"/>
    </source>
</evidence>
<dbReference type="HOGENOM" id="CLU_001114_1_3_0"/>
<evidence type="ECO:0000256" key="8">
    <source>
        <dbReference type="ARBA" id="ARBA00023125"/>
    </source>
</evidence>
<comment type="catalytic activity">
    <reaction evidence="13">
        <text>ATP + H2O = ADP + phosphate + H(+)</text>
        <dbReference type="Rhea" id="RHEA:13065"/>
        <dbReference type="ChEBI" id="CHEBI:15377"/>
        <dbReference type="ChEBI" id="CHEBI:15378"/>
        <dbReference type="ChEBI" id="CHEBI:30616"/>
        <dbReference type="ChEBI" id="CHEBI:43474"/>
        <dbReference type="ChEBI" id="CHEBI:456216"/>
        <dbReference type="EC" id="5.6.2.4"/>
    </reaction>
</comment>
<reference evidence="17 18" key="1">
    <citation type="journal article" date="2012" name="Genome Biol. Evol.">
        <title>Genome Sequence of the Mesophilic Thermotogales Bacterium Mesotoga prima MesG1.Ag.4.2 Reveals the Largest Thermotogales Genome To Date.</title>
        <authorList>
            <person name="Zhaxybayeva O."/>
            <person name="Swithers K.S."/>
            <person name="Foght J."/>
            <person name="Green A.G."/>
            <person name="Bruce D."/>
            <person name="Detter C."/>
            <person name="Han S."/>
            <person name="Teshima H."/>
            <person name="Han J."/>
            <person name="Woyke T."/>
            <person name="Pitluck S."/>
            <person name="Nolan M."/>
            <person name="Ivanova N."/>
            <person name="Pati A."/>
            <person name="Land M.L."/>
            <person name="Dlutek M."/>
            <person name="Doolittle W.F."/>
            <person name="Noll K.M."/>
            <person name="Nesbo C.L."/>
        </authorList>
    </citation>
    <scope>NUCLEOTIDE SEQUENCE [LARGE SCALE GENOMIC DNA]</scope>
    <source>
        <strain evidence="18">mesG1.Ag.4.2</strain>
    </source>
</reference>
<dbReference type="CDD" id="cd17932">
    <property type="entry name" value="DEXQc_UvrD"/>
    <property type="match status" value="1"/>
</dbReference>
<dbReference type="InterPro" id="IPR000212">
    <property type="entry name" value="DNA_helicase_UvrD/REP"/>
</dbReference>
<dbReference type="PROSITE" id="PS51198">
    <property type="entry name" value="UVRD_HELICASE_ATP_BIND"/>
    <property type="match status" value="1"/>
</dbReference>
<protein>
    <recommendedName>
        <fullName evidence="12">DNA 3'-5' helicase</fullName>
        <ecNumber evidence="12">5.6.2.4</ecNumber>
    </recommendedName>
</protein>
<gene>
    <name evidence="17" type="ORF">Theba_1581</name>
</gene>
<evidence type="ECO:0000256" key="14">
    <source>
        <dbReference type="PROSITE-ProRule" id="PRU00560"/>
    </source>
</evidence>
<evidence type="ECO:0000256" key="13">
    <source>
        <dbReference type="ARBA" id="ARBA00048988"/>
    </source>
</evidence>
<dbReference type="Gene3D" id="1.10.486.10">
    <property type="entry name" value="PCRA, domain 4"/>
    <property type="match status" value="1"/>
</dbReference>
<evidence type="ECO:0000256" key="3">
    <source>
        <dbReference type="ARBA" id="ARBA00022763"/>
    </source>
</evidence>
<proteinExistence type="predicted"/>
<dbReference type="SUPFAM" id="SSF52980">
    <property type="entry name" value="Restriction endonuclease-like"/>
    <property type="match status" value="1"/>
</dbReference>
<sequence length="969" mass="110678">MNKDIFVTASAGTGKTFSLVKEYVGVFDRSFRIGERLDVHNVVAITFTNKAAREMKDRVITEIDHRIASGHPGSWKPLRNKMSYAWISTIHSFCERILRESALFAGIDPGFQILSGMRRATLEEKVVRTYFEDNLESLEPLIQLTGLDKAFRIVKEAISSKRHSLALNPSPVGSLLGDSIISDDEIIEGSKSFAAAYSEILSDYRDRTVRSGFLDFDQLLTETRDLLLKMPEVQEKYRDRFKFIFVDEFQDTDELQSEIIRLLREESKNRVFFVGDSKQSIYRFRGADVSVFNKTMKSFQNNGGELRNLRINRRSHPDLVTFQNKLFGKIMKRDFENEFFRSIYDEDIESLPYQRDIESSRVRIIRTESSDDSREVARSVRALIEEELVFKTKTGEYEKRRIVPGDIAILLRTFSKISSYENALEKLNIPFYTVGSRNFYEQPEVSGLLSWLDLLVDPLDNNNLVSFLLSPAFGASLDEVLTLRSKRDLRRLPLYFALMESKEDRFAHLIDLLKKFGKLKYILSPSEILEKFVQETDYLPKLATLKSGERMIANVKKLLELAKDLDRMGSSLRELSSNIKAFIDSSDESEAALETEESDSVKILTVHKSKGLEFPIVIVGDTFWKKKNSDRRLFFHDGGFLISKSKPDREEGLIGSLASLEEEKEFEEEKRTLYVALSRAREMIIISLNGRSDSSRPWSKMICSSLLQSESDKVEASFEGIVKHFYPIDLPSIQETVYIEEPLLPEVTSVLPLTDSSYIKYLSPTSITADDEFELQSESYAGSPGLVKNAAGIGLLAHYLLEPVGVISKRGSVTTLESILNGGRPVSVDRINFNEYDLSEVKKVLSTLVAHPLIKEIEGAERVFSEFHFQHGFGKYVLMGIVDKLYLKDGKWRIVDFKFASLNKRFINKYRFQMNLYLYILKDLLSPIEATLLFLRDGKTEKIMLEDSDSFEKELLQMISKAGGGKNGS</sequence>
<dbReference type="Gene3D" id="3.40.50.300">
    <property type="entry name" value="P-loop containing nucleotide triphosphate hydrolases"/>
    <property type="match status" value="4"/>
</dbReference>
<dbReference type="GO" id="GO:0005524">
    <property type="term" value="F:ATP binding"/>
    <property type="evidence" value="ECO:0007669"/>
    <property type="project" value="UniProtKB-UniRule"/>
</dbReference>
<dbReference type="Pfam" id="PF00580">
    <property type="entry name" value="UvrD-helicase"/>
    <property type="match status" value="1"/>
</dbReference>